<dbReference type="Proteomes" id="UP000008783">
    <property type="component" value="Unassembled WGS sequence"/>
</dbReference>
<sequence>MIPLERYKELKTQASKVVYVCDVMNLLGMTPKQFFLAFVEQTDVQLTSRRWLWADNAWDSTRILLEAIGTMICSRKPGETNWHEFILSQAKLILKVDKKRENPRGLYFNSTEITSDFFSEENQVLRDKQMMDEEQPFLYKLLKSKILHQSDFKDNNLHDSDSETEDNNDINDHQDTLDEDSRLKAKIDRAHVISKTICSMVTFASNRRKNVMQLENATTFLACGISDRVSKYLNFISLTSSRSTAHLALCTLGDKSEKNIVKHMKIGAATSPNFCPLICIDNLDFQEAVHVKSVDNQSSMFHGTWGYLHRPNPDILASLDPKELSLQAYKHVISKLANDVISPAMFVFNKEESSHNQSVLKSQVANVFMTYIATTEYRTPNIPLNPPQIEVLAAQKPDITMLKLMVASDNSSEGIGEVYEGLVRQSGLTAADFASRLMIIEGDLGTCLNLNSLRAQRKPNNHAEESLSNVFTLLGGAHILWNVAQTIILLHFGNSSDSKDLGCWHFLEALGIKSNQVLNKKDFSLMLVQAQKVHEATLAYLILLTLGKHTESFPKEKISMPAKKILTIIDSVYDQYLSPQALTKSKNVNAPCLHNMLLRLRDFSSIVESTVGRYATLRYLATTLLVHATHR</sequence>
<dbReference type="OrthoDB" id="2505171at2759"/>
<dbReference type="VEuPathDB" id="FungiDB:PGTG_16580"/>
<dbReference type="GeneID" id="10530454"/>
<name>E3L1X9_PUCGT</name>
<accession>E3L1X9</accession>
<feature type="region of interest" description="Disordered" evidence="1">
    <location>
        <begin position="154"/>
        <end position="177"/>
    </location>
</feature>
<evidence type="ECO:0000313" key="3">
    <source>
        <dbReference type="EMBL" id="EFP90554.1"/>
    </source>
</evidence>
<dbReference type="Pfam" id="PF20231">
    <property type="entry name" value="DUF6589"/>
    <property type="match status" value="1"/>
</dbReference>
<dbReference type="InParanoid" id="E3L1X9"/>
<dbReference type="OMA" id="VIAKTIC"/>
<evidence type="ECO:0000256" key="1">
    <source>
        <dbReference type="SAM" id="MobiDB-lite"/>
    </source>
</evidence>
<reference key="1">
    <citation type="submission" date="2007-01" db="EMBL/GenBank/DDBJ databases">
        <title>The Genome Sequence of Puccinia graminis f. sp. tritici Strain CRL 75-36-700-3.</title>
        <authorList>
            <consortium name="The Broad Institute Genome Sequencing Platform"/>
            <person name="Birren B."/>
            <person name="Lander E."/>
            <person name="Galagan J."/>
            <person name="Nusbaum C."/>
            <person name="Devon K."/>
            <person name="Cuomo C."/>
            <person name="Jaffe D."/>
            <person name="Butler J."/>
            <person name="Alvarez P."/>
            <person name="Gnerre S."/>
            <person name="Grabherr M."/>
            <person name="Mauceli E."/>
            <person name="Brockman W."/>
            <person name="Young S."/>
            <person name="LaButti K."/>
            <person name="Sykes S."/>
            <person name="DeCaprio D."/>
            <person name="Crawford M."/>
            <person name="Koehrsen M."/>
            <person name="Engels R."/>
            <person name="Montgomery P."/>
            <person name="Pearson M."/>
            <person name="Howarth C."/>
            <person name="Larson L."/>
            <person name="White J."/>
            <person name="Zeng Q."/>
            <person name="Kodira C."/>
            <person name="Yandava C."/>
            <person name="Alvarado L."/>
            <person name="O'Leary S."/>
            <person name="Szabo L."/>
            <person name="Dean R."/>
            <person name="Schein J."/>
        </authorList>
    </citation>
    <scope>NUCLEOTIDE SEQUENCE</scope>
    <source>
        <strain>CRL 75-36-700-3</strain>
    </source>
</reference>
<protein>
    <recommendedName>
        <fullName evidence="2">DUF6589 domain-containing protein</fullName>
    </recommendedName>
</protein>
<dbReference type="KEGG" id="pgr:PGTG_16580"/>
<dbReference type="EMBL" id="DS178334">
    <property type="protein sequence ID" value="EFP90554.1"/>
    <property type="molecule type" value="Genomic_DNA"/>
</dbReference>
<evidence type="ECO:0000259" key="2">
    <source>
        <dbReference type="Pfam" id="PF20231"/>
    </source>
</evidence>
<proteinExistence type="predicted"/>
<evidence type="ECO:0000313" key="4">
    <source>
        <dbReference type="Proteomes" id="UP000008783"/>
    </source>
</evidence>
<reference evidence="4" key="2">
    <citation type="journal article" date="2011" name="Proc. Natl. Acad. Sci. U.S.A.">
        <title>Obligate biotrophy features unraveled by the genomic analysis of rust fungi.</title>
        <authorList>
            <person name="Duplessis S."/>
            <person name="Cuomo C.A."/>
            <person name="Lin Y.-C."/>
            <person name="Aerts A."/>
            <person name="Tisserant E."/>
            <person name="Veneault-Fourrey C."/>
            <person name="Joly D.L."/>
            <person name="Hacquard S."/>
            <person name="Amselem J."/>
            <person name="Cantarel B.L."/>
            <person name="Chiu R."/>
            <person name="Coutinho P.M."/>
            <person name="Feau N."/>
            <person name="Field M."/>
            <person name="Frey P."/>
            <person name="Gelhaye E."/>
            <person name="Goldberg J."/>
            <person name="Grabherr M.G."/>
            <person name="Kodira C.D."/>
            <person name="Kohler A."/>
            <person name="Kuees U."/>
            <person name="Lindquist E.A."/>
            <person name="Lucas S.M."/>
            <person name="Mago R."/>
            <person name="Mauceli E."/>
            <person name="Morin E."/>
            <person name="Murat C."/>
            <person name="Pangilinan J.L."/>
            <person name="Park R."/>
            <person name="Pearson M."/>
            <person name="Quesneville H."/>
            <person name="Rouhier N."/>
            <person name="Sakthikumar S."/>
            <person name="Salamov A.A."/>
            <person name="Schmutz J."/>
            <person name="Selles B."/>
            <person name="Shapiro H."/>
            <person name="Tanguay P."/>
            <person name="Tuskan G.A."/>
            <person name="Henrissat B."/>
            <person name="Van de Peer Y."/>
            <person name="Rouze P."/>
            <person name="Ellis J.G."/>
            <person name="Dodds P.N."/>
            <person name="Schein J.E."/>
            <person name="Zhong S."/>
            <person name="Hamelin R.C."/>
            <person name="Grigoriev I.V."/>
            <person name="Szabo L.J."/>
            <person name="Martin F."/>
        </authorList>
    </citation>
    <scope>NUCLEOTIDE SEQUENCE [LARGE SCALE GENOMIC DNA]</scope>
    <source>
        <strain evidence="4">CRL 75-36-700-3 / race SCCL</strain>
    </source>
</reference>
<gene>
    <name evidence="3" type="ORF">PGTG_16580</name>
</gene>
<dbReference type="HOGENOM" id="CLU_009176_0_0_1"/>
<dbReference type="AlphaFoldDB" id="E3L1X9"/>
<dbReference type="RefSeq" id="XP_003334973.1">
    <property type="nucleotide sequence ID" value="XM_003334925.2"/>
</dbReference>
<organism evidence="3 4">
    <name type="scientific">Puccinia graminis f. sp. tritici (strain CRL 75-36-700-3 / race SCCL)</name>
    <name type="common">Black stem rust fungus</name>
    <dbReference type="NCBI Taxonomy" id="418459"/>
    <lineage>
        <taxon>Eukaryota</taxon>
        <taxon>Fungi</taxon>
        <taxon>Dikarya</taxon>
        <taxon>Basidiomycota</taxon>
        <taxon>Pucciniomycotina</taxon>
        <taxon>Pucciniomycetes</taxon>
        <taxon>Pucciniales</taxon>
        <taxon>Pucciniaceae</taxon>
        <taxon>Puccinia</taxon>
    </lineage>
</organism>
<dbReference type="InterPro" id="IPR046496">
    <property type="entry name" value="DUF6589"/>
</dbReference>
<keyword evidence="4" id="KW-1185">Reference proteome</keyword>
<feature type="domain" description="DUF6589" evidence="2">
    <location>
        <begin position="339"/>
        <end position="608"/>
    </location>
</feature>